<geneLocation type="plasmid" evidence="2">
    <name>unnamed</name>
</geneLocation>
<dbReference type="PROSITE" id="PS51186">
    <property type="entry name" value="GNAT"/>
    <property type="match status" value="1"/>
</dbReference>
<sequence length="540" mass="56379">MLSAGQGVEQGAGGLALLRADASAQLGLGHVMRCLTLADALAGQGVRAVFCSRDLPPPLAGRLAAGGHGLIALSACADQQEEAEEILDHLADAGLCPDLVVCDHYQRDARWQGVMRRTGALVLAIDDLADRPHDADLLLDPTQGRRAADYAPLLPEGARCLLGPRYALLRPEFAAARPAALARRDAAGPVRRLLISLGGSDGENVTGQLLAAMDGMAWPGADGGPEVDVVLGPAAPWRDSVARQIAGLGFSARLHHDVRDMADLMSRSDLAIGAAGSTAWERCCLGLPTLMLVLADNQAGIARALGGAGAAVDLGRAEALDAELLRRELAGLGADAPRRLAMSQAARAICDGAGAVRVVEALLAFPGGAGAEGGAPSDIGLRPAGPGDKERLFAWQCDPVTRRHARNPRPPAWDEHSAWFDRRLERGAPFYIIEQDGMAAGMVRLDPVPDPVGAGDATGAAQEVSILIAPDLHGRGLAGAALRLLRARHPAPVIRAHVAAGNRASQKLFEAAGYRRIDATNFQSLPGTSPFRQPHPKDQN</sequence>
<organism evidence="2">
    <name type="scientific">Brevirhabdus pacifica</name>
    <dbReference type="NCBI Taxonomy" id="1267768"/>
    <lineage>
        <taxon>Bacteria</taxon>
        <taxon>Pseudomonadati</taxon>
        <taxon>Pseudomonadota</taxon>
        <taxon>Alphaproteobacteria</taxon>
        <taxon>Rhodobacterales</taxon>
        <taxon>Paracoccaceae</taxon>
        <taxon>Brevirhabdus</taxon>
    </lineage>
</organism>
<gene>
    <name evidence="2" type="ORF">BV394_15950</name>
</gene>
<dbReference type="Gene3D" id="3.40.50.11190">
    <property type="match status" value="1"/>
</dbReference>
<keyword evidence="2" id="KW-0378">Hydrolase</keyword>
<dbReference type="PANTHER" id="PTHR21015">
    <property type="entry name" value="UDP-N-ACETYLGLUCOSAMINE--N-ACETYLMURAMYL-(PENTAPEPTIDE) PYROPHOSPHORYL-UNDECAPRENOL N-ACETYLGLUCOSAMINE TRANSFERASE 1"/>
    <property type="match status" value="1"/>
</dbReference>
<dbReference type="Pfam" id="PF13302">
    <property type="entry name" value="Acetyltransf_3"/>
    <property type="match status" value="1"/>
</dbReference>
<reference evidence="2" key="1">
    <citation type="submission" date="2017-01" db="EMBL/GenBank/DDBJ databases">
        <title>Genomic analysis of Xuhuaishuia manganoxidans DY6-4.</title>
        <authorList>
            <person name="Wang X."/>
        </authorList>
    </citation>
    <scope>NUCLEOTIDE SEQUENCE</scope>
    <source>
        <strain evidence="2">DY6-4</strain>
        <plasmid evidence="2">unnamed</plasmid>
    </source>
</reference>
<keyword evidence="2" id="KW-0614">Plasmid</keyword>
<proteinExistence type="predicted"/>
<dbReference type="RefSeq" id="WP_076981311.1">
    <property type="nucleotide sequence ID" value="NZ_CP019127.1"/>
</dbReference>
<dbReference type="AlphaFoldDB" id="A0A1P8QYB0"/>
<feature type="compositionally biased region" description="Polar residues" evidence="1">
    <location>
        <begin position="521"/>
        <end position="531"/>
    </location>
</feature>
<dbReference type="NCBIfam" id="TIGR03590">
    <property type="entry name" value="PseG"/>
    <property type="match status" value="1"/>
</dbReference>
<dbReference type="Gene3D" id="3.40.50.2000">
    <property type="entry name" value="Glycogen Phosphorylase B"/>
    <property type="match status" value="1"/>
</dbReference>
<dbReference type="EMBL" id="CP019127">
    <property type="protein sequence ID" value="APX91388.1"/>
    <property type="molecule type" value="Genomic_DNA"/>
</dbReference>
<dbReference type="Gene3D" id="3.40.630.30">
    <property type="match status" value="1"/>
</dbReference>
<dbReference type="GO" id="GO:0016757">
    <property type="term" value="F:glycosyltransferase activity"/>
    <property type="evidence" value="ECO:0007669"/>
    <property type="project" value="TreeGrafter"/>
</dbReference>
<dbReference type="SUPFAM" id="SSF55729">
    <property type="entry name" value="Acyl-CoA N-acyltransferases (Nat)"/>
    <property type="match status" value="1"/>
</dbReference>
<evidence type="ECO:0000313" key="2">
    <source>
        <dbReference type="EMBL" id="APX91388.1"/>
    </source>
</evidence>
<dbReference type="InterPro" id="IPR000182">
    <property type="entry name" value="GNAT_dom"/>
</dbReference>
<feature type="region of interest" description="Disordered" evidence="1">
    <location>
        <begin position="521"/>
        <end position="540"/>
    </location>
</feature>
<name>A0A1P8QYB0_9RHOB</name>
<dbReference type="OrthoDB" id="9788924at2"/>
<accession>A0A2M9D467</accession>
<protein>
    <submittedName>
        <fullName evidence="2">UDP-2,4-diacetamido-2,4, 6-trideoxy-beta-L-altropyranose hydrolase</fullName>
    </submittedName>
</protein>
<dbReference type="PANTHER" id="PTHR21015:SF22">
    <property type="entry name" value="GLYCOSYLTRANSFERASE"/>
    <property type="match status" value="1"/>
</dbReference>
<dbReference type="InterPro" id="IPR016181">
    <property type="entry name" value="Acyl_CoA_acyltransferase"/>
</dbReference>
<dbReference type="InterPro" id="IPR020023">
    <property type="entry name" value="PseG"/>
</dbReference>
<accession>A0A1P8QYB0</accession>
<evidence type="ECO:0000256" key="1">
    <source>
        <dbReference type="SAM" id="MobiDB-lite"/>
    </source>
</evidence>
<dbReference type="GO" id="GO:0016787">
    <property type="term" value="F:hydrolase activity"/>
    <property type="evidence" value="ECO:0007669"/>
    <property type="project" value="UniProtKB-KW"/>
</dbReference>
<dbReference type="GO" id="GO:0016747">
    <property type="term" value="F:acyltransferase activity, transferring groups other than amino-acyl groups"/>
    <property type="evidence" value="ECO:0007669"/>
    <property type="project" value="InterPro"/>
</dbReference>
<dbReference type="SUPFAM" id="SSF53756">
    <property type="entry name" value="UDP-Glycosyltransferase/glycogen phosphorylase"/>
    <property type="match status" value="1"/>
</dbReference>